<evidence type="ECO:0000313" key="3">
    <source>
        <dbReference type="Proteomes" id="UP000574317"/>
    </source>
</evidence>
<dbReference type="Pfam" id="PF11905">
    <property type="entry name" value="DUF3425"/>
    <property type="match status" value="1"/>
</dbReference>
<evidence type="ECO:0000313" key="2">
    <source>
        <dbReference type="EMBL" id="KAF5543278.1"/>
    </source>
</evidence>
<dbReference type="PANTHER" id="PTHR38116">
    <property type="entry name" value="CHROMOSOME 7, WHOLE GENOME SHOTGUN SEQUENCE"/>
    <property type="match status" value="1"/>
</dbReference>
<protein>
    <recommendedName>
        <fullName evidence="4">BZIP domain-containing protein</fullName>
    </recommendedName>
</protein>
<keyword evidence="3" id="KW-1185">Reference proteome</keyword>
<organism evidence="2 3">
    <name type="scientific">Fusarium napiforme</name>
    <dbReference type="NCBI Taxonomy" id="42672"/>
    <lineage>
        <taxon>Eukaryota</taxon>
        <taxon>Fungi</taxon>
        <taxon>Dikarya</taxon>
        <taxon>Ascomycota</taxon>
        <taxon>Pezizomycotina</taxon>
        <taxon>Sordariomycetes</taxon>
        <taxon>Hypocreomycetidae</taxon>
        <taxon>Hypocreales</taxon>
        <taxon>Nectriaceae</taxon>
        <taxon>Fusarium</taxon>
        <taxon>Fusarium fujikuroi species complex</taxon>
    </lineage>
</organism>
<evidence type="ECO:0008006" key="4">
    <source>
        <dbReference type="Google" id="ProtNLM"/>
    </source>
</evidence>
<gene>
    <name evidence="2" type="ORF">FNAPI_9726</name>
</gene>
<dbReference type="Proteomes" id="UP000574317">
    <property type="component" value="Unassembled WGS sequence"/>
</dbReference>
<dbReference type="AlphaFoldDB" id="A0A8H5MWI0"/>
<reference evidence="2 3" key="1">
    <citation type="submission" date="2020-05" db="EMBL/GenBank/DDBJ databases">
        <title>Identification and distribution of gene clusters putatively required for synthesis of sphingolipid metabolism inhibitors in phylogenetically diverse species of the filamentous fungus Fusarium.</title>
        <authorList>
            <person name="Kim H.-S."/>
            <person name="Busman M."/>
            <person name="Brown D.W."/>
            <person name="Divon H."/>
            <person name="Uhlig S."/>
            <person name="Proctor R.H."/>
        </authorList>
    </citation>
    <scope>NUCLEOTIDE SEQUENCE [LARGE SCALE GENOMIC DNA]</scope>
    <source>
        <strain evidence="2 3">NRRL 25196</strain>
    </source>
</reference>
<name>A0A8H5MWI0_9HYPO</name>
<sequence length="298" mass="33875">MAAEIAITQPPAPKRLGQLPQLTELKDPDDDWTGITEARDRRRRQNRLNQRAYRQSPYYPHSYSNSAIPCIERRLTIAGKRKARNEEYANVTPEEVHTNGILIFTTARERAVAYAFMQLVHMQHSLKNHRPALLPSLIRLNAVNAVSSNAVHIGIPLQGLCCDDVISPWNTLGPDGALVKTSCPESLRPTKLQIEIEHHPWVDLLPFPQLRDNMLKGYTSGVFDEDELCIDILGLMSSQGLDDAYLIVWGEAHEERSWEVSVGFLKKWGWLLKGCPELVESTNRWRQQRGEAKLNIQV</sequence>
<proteinExistence type="predicted"/>
<dbReference type="PANTHER" id="PTHR38116:SF1">
    <property type="entry name" value="BZIP DOMAIN-CONTAINING PROTEIN"/>
    <property type="match status" value="1"/>
</dbReference>
<dbReference type="InterPro" id="IPR021833">
    <property type="entry name" value="DUF3425"/>
</dbReference>
<accession>A0A8H5MWI0</accession>
<comment type="caution">
    <text evidence="2">The sequence shown here is derived from an EMBL/GenBank/DDBJ whole genome shotgun (WGS) entry which is preliminary data.</text>
</comment>
<dbReference type="EMBL" id="JAAOAO010000406">
    <property type="protein sequence ID" value="KAF5543278.1"/>
    <property type="molecule type" value="Genomic_DNA"/>
</dbReference>
<feature type="region of interest" description="Disordered" evidence="1">
    <location>
        <begin position="1"/>
        <end position="34"/>
    </location>
</feature>
<evidence type="ECO:0000256" key="1">
    <source>
        <dbReference type="SAM" id="MobiDB-lite"/>
    </source>
</evidence>